<dbReference type="PROSITE" id="PS50213">
    <property type="entry name" value="FAS1"/>
    <property type="match status" value="1"/>
</dbReference>
<keyword evidence="4" id="KW-1185">Reference proteome</keyword>
<comment type="caution">
    <text evidence="3">The sequence shown here is derived from an EMBL/GenBank/DDBJ whole genome shotgun (WGS) entry which is preliminary data.</text>
</comment>
<protein>
    <submittedName>
        <fullName evidence="3">Fasciclin domain-containing protein</fullName>
    </submittedName>
</protein>
<dbReference type="RefSeq" id="WP_221024061.1">
    <property type="nucleotide sequence ID" value="NZ_JAIEZQ010000001.1"/>
</dbReference>
<evidence type="ECO:0000259" key="2">
    <source>
        <dbReference type="PROSITE" id="PS50213"/>
    </source>
</evidence>
<feature type="signal peptide" evidence="1">
    <location>
        <begin position="1"/>
        <end position="32"/>
    </location>
</feature>
<dbReference type="SMART" id="SM00554">
    <property type="entry name" value="FAS1"/>
    <property type="match status" value="1"/>
</dbReference>
<dbReference type="Proteomes" id="UP000754710">
    <property type="component" value="Unassembled WGS sequence"/>
</dbReference>
<gene>
    <name evidence="3" type="ORF">K1X13_06035</name>
</gene>
<proteinExistence type="predicted"/>
<feature type="domain" description="FAS1" evidence="2">
    <location>
        <begin position="47"/>
        <end position="212"/>
    </location>
</feature>
<dbReference type="EMBL" id="JAIEZQ010000001">
    <property type="protein sequence ID" value="MBY9074374.1"/>
    <property type="molecule type" value="Genomic_DNA"/>
</dbReference>
<evidence type="ECO:0000313" key="3">
    <source>
        <dbReference type="EMBL" id="MBY9074374.1"/>
    </source>
</evidence>
<keyword evidence="1" id="KW-0732">Signal</keyword>
<dbReference type="SUPFAM" id="SSF82153">
    <property type="entry name" value="FAS1 domain"/>
    <property type="match status" value="1"/>
</dbReference>
<sequence length="217" mass="23118">MTRKRHLTSALTALAVGSSALVAATVPAQAQAAEGPLGKTSLAKVLAADGAGFDKNSRDFDILDNAVRAVLAEKPKSPVSVLAKGRVKLTAFAPIDGAFRRLVLDVTGEHYRSEKRVFTELAAAADIDTIESVLLYHVVPGAVITSKAARHSDGAKLTTALEDGTVRVNVRRDGRVFLVDADTNDANPRLIRKLKNLNQGNRQIAHGISQVLRPLDL</sequence>
<organism evidence="3 4">
    <name type="scientific">Nocardioides jiangsuensis</name>
    <dbReference type="NCBI Taxonomy" id="2866161"/>
    <lineage>
        <taxon>Bacteria</taxon>
        <taxon>Bacillati</taxon>
        <taxon>Actinomycetota</taxon>
        <taxon>Actinomycetes</taxon>
        <taxon>Propionibacteriales</taxon>
        <taxon>Nocardioidaceae</taxon>
        <taxon>Nocardioides</taxon>
    </lineage>
</organism>
<reference evidence="3 4" key="1">
    <citation type="submission" date="2021-08" db="EMBL/GenBank/DDBJ databases">
        <title>Nocardioides bacterium WL0053 sp. nov., isolated from the sediment.</title>
        <authorList>
            <person name="Wang L."/>
            <person name="Zhang D."/>
            <person name="Zhang A."/>
        </authorList>
    </citation>
    <scope>NUCLEOTIDE SEQUENCE [LARGE SCALE GENOMIC DNA]</scope>
    <source>
        <strain evidence="3 4">WL0053</strain>
    </source>
</reference>
<dbReference type="Gene3D" id="2.30.180.10">
    <property type="entry name" value="FAS1 domain"/>
    <property type="match status" value="1"/>
</dbReference>
<name>A0ABS7RH69_9ACTN</name>
<accession>A0ABS7RH69</accession>
<dbReference type="Pfam" id="PF02469">
    <property type="entry name" value="Fasciclin"/>
    <property type="match status" value="1"/>
</dbReference>
<evidence type="ECO:0000256" key="1">
    <source>
        <dbReference type="SAM" id="SignalP"/>
    </source>
</evidence>
<evidence type="ECO:0000313" key="4">
    <source>
        <dbReference type="Proteomes" id="UP000754710"/>
    </source>
</evidence>
<dbReference type="InterPro" id="IPR036378">
    <property type="entry name" value="FAS1_dom_sf"/>
</dbReference>
<feature type="chain" id="PRO_5046308554" evidence="1">
    <location>
        <begin position="33"/>
        <end position="217"/>
    </location>
</feature>
<dbReference type="InterPro" id="IPR000782">
    <property type="entry name" value="FAS1_domain"/>
</dbReference>